<dbReference type="RefSeq" id="WP_378133984.1">
    <property type="nucleotide sequence ID" value="NZ_JBHSMI010000025.1"/>
</dbReference>
<keyword evidence="2" id="KW-1185">Reference proteome</keyword>
<comment type="caution">
    <text evidence="1">The sequence shown here is derived from an EMBL/GenBank/DDBJ whole genome shotgun (WGS) entry which is preliminary data.</text>
</comment>
<evidence type="ECO:0000313" key="2">
    <source>
        <dbReference type="Proteomes" id="UP001596113"/>
    </source>
</evidence>
<accession>A0ABW0HSG7</accession>
<dbReference type="NCBIfam" id="TIGR01784">
    <property type="entry name" value="T_den_put_tspse"/>
    <property type="match status" value="1"/>
</dbReference>
<dbReference type="InterPro" id="IPR010106">
    <property type="entry name" value="RpnA"/>
</dbReference>
<dbReference type="Proteomes" id="UP001596113">
    <property type="component" value="Unassembled WGS sequence"/>
</dbReference>
<dbReference type="PANTHER" id="PTHR41317:SF1">
    <property type="entry name" value="PD-(D_E)XK NUCLEASE FAMILY TRANSPOSASE"/>
    <property type="match status" value="1"/>
</dbReference>
<name>A0ABW0HSG7_9BACL</name>
<gene>
    <name evidence="1" type="ORF">ACFPOF_15025</name>
</gene>
<dbReference type="Pfam" id="PF12784">
    <property type="entry name" value="PDDEXK_2"/>
    <property type="match status" value="1"/>
</dbReference>
<evidence type="ECO:0000313" key="1">
    <source>
        <dbReference type="EMBL" id="MFC5404054.1"/>
    </source>
</evidence>
<proteinExistence type="predicted"/>
<dbReference type="PANTHER" id="PTHR41317">
    <property type="entry name" value="PD-(D_E)XK NUCLEASE FAMILY TRANSPOSASE"/>
    <property type="match status" value="1"/>
</dbReference>
<sequence length="155" mass="18092">MTRKLYSIFYAKSTDILEIHFIECPKFQHVVFDINDPLHHWLRFLDQHTTTEQMEELMRMDETIKEAEARLSYLASDEETRRLYAIREKALHDRASWLEDAEAEGREKGRVEGTAETLKLTALRMLQKGLPIATISEVTGLDEKEIESLDHSNSK</sequence>
<reference evidence="2" key="1">
    <citation type="journal article" date="2019" name="Int. J. Syst. Evol. Microbiol.">
        <title>The Global Catalogue of Microorganisms (GCM) 10K type strain sequencing project: providing services to taxonomists for standard genome sequencing and annotation.</title>
        <authorList>
            <consortium name="The Broad Institute Genomics Platform"/>
            <consortium name="The Broad Institute Genome Sequencing Center for Infectious Disease"/>
            <person name="Wu L."/>
            <person name="Ma J."/>
        </authorList>
    </citation>
    <scope>NUCLEOTIDE SEQUENCE [LARGE SCALE GENOMIC DNA]</scope>
    <source>
        <strain evidence="2">CGMCC 1.18575</strain>
    </source>
</reference>
<organism evidence="1 2">
    <name type="scientific">Cohnella soli</name>
    <dbReference type="NCBI Taxonomy" id="425005"/>
    <lineage>
        <taxon>Bacteria</taxon>
        <taxon>Bacillati</taxon>
        <taxon>Bacillota</taxon>
        <taxon>Bacilli</taxon>
        <taxon>Bacillales</taxon>
        <taxon>Paenibacillaceae</taxon>
        <taxon>Cohnella</taxon>
    </lineage>
</organism>
<protein>
    <submittedName>
        <fullName evidence="1">Rpn family recombination-promoting nuclease/putative transposase</fullName>
    </submittedName>
</protein>
<dbReference type="EMBL" id="JBHSMI010000025">
    <property type="protein sequence ID" value="MFC5404054.1"/>
    <property type="molecule type" value="Genomic_DNA"/>
</dbReference>